<dbReference type="CDD" id="cd22191">
    <property type="entry name" value="DPBB_RlpA_EXP_N-like"/>
    <property type="match status" value="1"/>
</dbReference>
<comment type="caution">
    <text evidence="4">The sequence shown here is derived from an EMBL/GenBank/DDBJ whole genome shotgun (WGS) entry which is preliminary data.</text>
</comment>
<dbReference type="EMBL" id="AZHD01000001">
    <property type="protein sequence ID" value="OAA68152.1"/>
    <property type="molecule type" value="Genomic_DNA"/>
</dbReference>
<feature type="compositionally biased region" description="Low complexity" evidence="2">
    <location>
        <begin position="86"/>
        <end position="109"/>
    </location>
</feature>
<organism evidence="4 5">
    <name type="scientific">Niveomyces insectorum RCEF 264</name>
    <dbReference type="NCBI Taxonomy" id="1081102"/>
    <lineage>
        <taxon>Eukaryota</taxon>
        <taxon>Fungi</taxon>
        <taxon>Dikarya</taxon>
        <taxon>Ascomycota</taxon>
        <taxon>Pezizomycotina</taxon>
        <taxon>Sordariomycetes</taxon>
        <taxon>Hypocreomycetidae</taxon>
        <taxon>Hypocreales</taxon>
        <taxon>Cordycipitaceae</taxon>
        <taxon>Niveomyces</taxon>
    </lineage>
</organism>
<keyword evidence="1 3" id="KW-0732">Signal</keyword>
<feature type="compositionally biased region" description="Low complexity" evidence="2">
    <location>
        <begin position="66"/>
        <end position="79"/>
    </location>
</feature>
<evidence type="ECO:0000313" key="5">
    <source>
        <dbReference type="Proteomes" id="UP000076874"/>
    </source>
</evidence>
<proteinExistence type="predicted"/>
<dbReference type="InterPro" id="IPR036908">
    <property type="entry name" value="RlpA-like_sf"/>
</dbReference>
<evidence type="ECO:0000313" key="4">
    <source>
        <dbReference type="EMBL" id="OAA68152.1"/>
    </source>
</evidence>
<sequence>MKTTGLLLVGAAALAVAQPHGYGGHARAHLKLDKNLNKRDVKTEYTTEWATVVVTEYIDLTTTTYATSGSAPTPSAAVPGEFFEGASSSPATPTPASAPHAPDSSPAVNVPASSPVVNVPAAAAAPASSPVVNVPAAAAAPASSPVVNVPAAAAAPASSPVVNVPAAAASPASSPVVNVPAAAASPASSPVVNVPAAAAAPASSPAVNTPADSYTGDMTYYALGLGACGVDNSGQDMSANIVAMNSAQMGAQSNDNPMCGKTITIQANGNTVTATIMDKCPTCAYGDIDVSEAVFDNIFGSTDVGRSQVTWWFN</sequence>
<feature type="chain" id="PRO_5007836124" evidence="3">
    <location>
        <begin position="18"/>
        <end position="314"/>
    </location>
</feature>
<feature type="signal peptide" evidence="3">
    <location>
        <begin position="1"/>
        <end position="17"/>
    </location>
</feature>
<dbReference type="Proteomes" id="UP000076874">
    <property type="component" value="Unassembled WGS sequence"/>
</dbReference>
<dbReference type="STRING" id="1081102.A0A162JFH6"/>
<accession>A0A162JFH6</accession>
<dbReference type="PANTHER" id="PTHR31836:SF28">
    <property type="entry name" value="SRCR DOMAIN-CONTAINING PROTEIN-RELATED"/>
    <property type="match status" value="1"/>
</dbReference>
<protein>
    <submittedName>
        <fullName evidence="4">Expansin family protein</fullName>
    </submittedName>
</protein>
<dbReference type="PANTHER" id="PTHR31836">
    <property type="match status" value="1"/>
</dbReference>
<dbReference type="Gene3D" id="2.40.40.10">
    <property type="entry name" value="RlpA-like domain"/>
    <property type="match status" value="1"/>
</dbReference>
<name>A0A162JFH6_9HYPO</name>
<evidence type="ECO:0000256" key="1">
    <source>
        <dbReference type="ARBA" id="ARBA00022729"/>
    </source>
</evidence>
<feature type="region of interest" description="Disordered" evidence="2">
    <location>
        <begin position="66"/>
        <end position="109"/>
    </location>
</feature>
<dbReference type="InterPro" id="IPR051477">
    <property type="entry name" value="Expansin_CellWall"/>
</dbReference>
<gene>
    <name evidence="4" type="ORF">SPI_00347</name>
</gene>
<dbReference type="SUPFAM" id="SSF50685">
    <property type="entry name" value="Barwin-like endoglucanases"/>
    <property type="match status" value="1"/>
</dbReference>
<reference evidence="4 5" key="1">
    <citation type="journal article" date="2016" name="Genome Biol. Evol.">
        <title>Divergent and convergent evolution of fungal pathogenicity.</title>
        <authorList>
            <person name="Shang Y."/>
            <person name="Xiao G."/>
            <person name="Zheng P."/>
            <person name="Cen K."/>
            <person name="Zhan S."/>
            <person name="Wang C."/>
        </authorList>
    </citation>
    <scope>NUCLEOTIDE SEQUENCE [LARGE SCALE GENOMIC DNA]</scope>
    <source>
        <strain evidence="4 5">RCEF 264</strain>
    </source>
</reference>
<keyword evidence="5" id="KW-1185">Reference proteome</keyword>
<evidence type="ECO:0000256" key="2">
    <source>
        <dbReference type="SAM" id="MobiDB-lite"/>
    </source>
</evidence>
<evidence type="ECO:0000256" key="3">
    <source>
        <dbReference type="SAM" id="SignalP"/>
    </source>
</evidence>
<dbReference type="AlphaFoldDB" id="A0A162JFH6"/>
<dbReference type="OrthoDB" id="623670at2759"/>